<reference evidence="3" key="1">
    <citation type="submission" date="2013-01" db="EMBL/GenBank/DDBJ databases">
        <title>Draft Genome Sequence of a Mulberry Tree, Morus notabilis C.K. Schneid.</title>
        <authorList>
            <person name="He N."/>
            <person name="Zhao S."/>
        </authorList>
    </citation>
    <scope>NUCLEOTIDE SEQUENCE</scope>
</reference>
<protein>
    <submittedName>
        <fullName evidence="2">Uncharacterized protein</fullName>
    </submittedName>
</protein>
<keyword evidence="3" id="KW-1185">Reference proteome</keyword>
<dbReference type="Proteomes" id="UP000030645">
    <property type="component" value="Unassembled WGS sequence"/>
</dbReference>
<dbReference type="AlphaFoldDB" id="W9QPA4"/>
<name>W9QPA4_9ROSA</name>
<dbReference type="EMBL" id="KE343605">
    <property type="protein sequence ID" value="EXB37192.1"/>
    <property type="molecule type" value="Genomic_DNA"/>
</dbReference>
<organism evidence="2 3">
    <name type="scientific">Morus notabilis</name>
    <dbReference type="NCBI Taxonomy" id="981085"/>
    <lineage>
        <taxon>Eukaryota</taxon>
        <taxon>Viridiplantae</taxon>
        <taxon>Streptophyta</taxon>
        <taxon>Embryophyta</taxon>
        <taxon>Tracheophyta</taxon>
        <taxon>Spermatophyta</taxon>
        <taxon>Magnoliopsida</taxon>
        <taxon>eudicotyledons</taxon>
        <taxon>Gunneridae</taxon>
        <taxon>Pentapetalae</taxon>
        <taxon>rosids</taxon>
        <taxon>fabids</taxon>
        <taxon>Rosales</taxon>
        <taxon>Moraceae</taxon>
        <taxon>Moreae</taxon>
        <taxon>Morus</taxon>
    </lineage>
</organism>
<feature type="compositionally biased region" description="Polar residues" evidence="1">
    <location>
        <begin position="59"/>
        <end position="68"/>
    </location>
</feature>
<accession>W9QPA4</accession>
<sequence length="68" mass="7573">MSSEISFPAYFQDLPGGARRRSGDKLPNDACNLPGPVSKFEMTQRRIAGSSLLKPRIKPSQTETEYRS</sequence>
<evidence type="ECO:0000313" key="3">
    <source>
        <dbReference type="Proteomes" id="UP000030645"/>
    </source>
</evidence>
<evidence type="ECO:0000313" key="2">
    <source>
        <dbReference type="EMBL" id="EXB37192.1"/>
    </source>
</evidence>
<gene>
    <name evidence="2" type="ORF">L484_013557</name>
</gene>
<evidence type="ECO:0000256" key="1">
    <source>
        <dbReference type="SAM" id="MobiDB-lite"/>
    </source>
</evidence>
<proteinExistence type="predicted"/>
<feature type="region of interest" description="Disordered" evidence="1">
    <location>
        <begin position="1"/>
        <end position="68"/>
    </location>
</feature>